<dbReference type="SUPFAM" id="SSF55116">
    <property type="entry name" value="Formiminotransferase domain of formiminotransferase-cyclodeaminase"/>
    <property type="match status" value="2"/>
</dbReference>
<evidence type="ECO:0000259" key="9">
    <source>
        <dbReference type="SMART" id="SM01222"/>
    </source>
</evidence>
<keyword evidence="4" id="KW-0963">Cytoplasm</keyword>
<evidence type="ECO:0000313" key="11">
    <source>
        <dbReference type="Proteomes" id="UP000811545"/>
    </source>
</evidence>
<dbReference type="AlphaFoldDB" id="A0A9E2F4M9"/>
<dbReference type="SMART" id="SM01221">
    <property type="entry name" value="FTCD"/>
    <property type="match status" value="1"/>
</dbReference>
<feature type="domain" description="Formiminotransferase C-terminal subdomain" evidence="8">
    <location>
        <begin position="180"/>
        <end position="299"/>
    </location>
</feature>
<evidence type="ECO:0000313" key="10">
    <source>
        <dbReference type="EMBL" id="MBT9145256.1"/>
    </source>
</evidence>
<sequence length="301" mass="34081">MKLVETVPNFSEGRRKDVIEKVINALSSVKGVHLLDYTSDQDHNRSVVTLIGDPESIMEALFRGTQKTTELIDLTRQQGVHPRIGAMDVIPFIPYKDITMKECIELSKSLGKKIAEELKIPVYLYAYSASNPARKRLPEVRKGEFEGLIEEIKLPERHPDFGEPVIHPTAGATAVGARKFLIAYNINLNTREVKIAEKIARAVRETSGGLVNVQAKGLWLKDQEIVQVTMNLMDFEVTPIYRAYELVKMEAHRYGVEILESEIIGLPPIKSLLQSLSYYLKIRGKGYDFSLEERLTEKLLE</sequence>
<accession>A0A9E2F4M9</accession>
<feature type="domain" description="Formiminotransferase N-terminal subdomain" evidence="9">
    <location>
        <begin position="2"/>
        <end position="179"/>
    </location>
</feature>
<name>A0A9E2F4M9_PSYF1</name>
<evidence type="ECO:0000256" key="2">
    <source>
        <dbReference type="ARBA" id="ARBA00005082"/>
    </source>
</evidence>
<dbReference type="GO" id="GO:0005542">
    <property type="term" value="F:folic acid binding"/>
    <property type="evidence" value="ECO:0007669"/>
    <property type="project" value="UniProtKB-KW"/>
</dbReference>
<dbReference type="InterPro" id="IPR051623">
    <property type="entry name" value="FTCD"/>
</dbReference>
<keyword evidence="6" id="KW-0369">Histidine metabolism</keyword>
<dbReference type="Gene3D" id="3.30.70.670">
    <property type="entry name" value="Formiminotransferase, C-terminal subdomain"/>
    <property type="match status" value="1"/>
</dbReference>
<organism evidence="10 11">
    <name type="scientific">Psychracetigena formicireducens</name>
    <dbReference type="NCBI Taxonomy" id="2986056"/>
    <lineage>
        <taxon>Bacteria</taxon>
        <taxon>Bacillati</taxon>
        <taxon>Candidatus Lithacetigenota</taxon>
        <taxon>Candidatus Psychracetigena</taxon>
    </lineage>
</organism>
<dbReference type="NCBIfam" id="TIGR02024">
    <property type="entry name" value="FtcD"/>
    <property type="match status" value="1"/>
</dbReference>
<proteinExistence type="predicted"/>
<evidence type="ECO:0000259" key="8">
    <source>
        <dbReference type="SMART" id="SM01221"/>
    </source>
</evidence>
<dbReference type="GO" id="GO:0030409">
    <property type="term" value="F:glutamate formimidoyltransferase activity"/>
    <property type="evidence" value="ECO:0007669"/>
    <property type="project" value="UniProtKB-EC"/>
</dbReference>
<dbReference type="Pfam" id="PF07837">
    <property type="entry name" value="FTCD_N"/>
    <property type="match status" value="1"/>
</dbReference>
<reference evidence="10 11" key="1">
    <citation type="journal article" date="2021" name="bioRxiv">
        <title>Unique metabolic strategies in Hadean analogues reveal hints for primordial physiology.</title>
        <authorList>
            <person name="Nobu M.K."/>
            <person name="Nakai R."/>
            <person name="Tamazawa S."/>
            <person name="Mori H."/>
            <person name="Toyoda A."/>
            <person name="Ijiri A."/>
            <person name="Suzuki S."/>
            <person name="Kurokawa K."/>
            <person name="Kamagata Y."/>
            <person name="Tamaki H."/>
        </authorList>
    </citation>
    <scope>NUCLEOTIDE SEQUENCE [LARGE SCALE GENOMIC DNA]</scope>
    <source>
        <strain evidence="10">BS525</strain>
    </source>
</reference>
<dbReference type="GO" id="GO:0006547">
    <property type="term" value="P:L-histidine metabolic process"/>
    <property type="evidence" value="ECO:0007669"/>
    <property type="project" value="UniProtKB-KW"/>
</dbReference>
<dbReference type="EC" id="2.1.2.5" evidence="3"/>
<dbReference type="EMBL" id="QLTW01000067">
    <property type="protein sequence ID" value="MBT9145256.1"/>
    <property type="molecule type" value="Genomic_DNA"/>
</dbReference>
<protein>
    <recommendedName>
        <fullName evidence="3">glutamate formimidoyltransferase</fullName>
        <ecNumber evidence="3">2.1.2.5</ecNumber>
    </recommendedName>
</protein>
<dbReference type="InterPro" id="IPR012886">
    <property type="entry name" value="Formiminotransferase_N"/>
</dbReference>
<dbReference type="InterPro" id="IPR022384">
    <property type="entry name" value="FormiminoTrfase_cat_dom_sf"/>
</dbReference>
<keyword evidence="7" id="KW-0290">Folate-binding</keyword>
<keyword evidence="5 10" id="KW-0808">Transferase</keyword>
<comment type="subcellular location">
    <subcellularLocation>
        <location evidence="1">Cytoplasm</location>
    </subcellularLocation>
</comment>
<evidence type="ECO:0000256" key="5">
    <source>
        <dbReference type="ARBA" id="ARBA00022679"/>
    </source>
</evidence>
<dbReference type="InterPro" id="IPR013802">
    <property type="entry name" value="Formiminotransferase_C"/>
</dbReference>
<dbReference type="InterPro" id="IPR037070">
    <property type="entry name" value="Formiminotransferase_C_sf"/>
</dbReference>
<comment type="caution">
    <text evidence="10">The sequence shown here is derived from an EMBL/GenBank/DDBJ whole genome shotgun (WGS) entry which is preliminary data.</text>
</comment>
<evidence type="ECO:0000256" key="1">
    <source>
        <dbReference type="ARBA" id="ARBA00004496"/>
    </source>
</evidence>
<dbReference type="PANTHER" id="PTHR12234">
    <property type="entry name" value="FORMIMINOTRANSFERASE-CYCLODEAMINASE"/>
    <property type="match status" value="1"/>
</dbReference>
<dbReference type="SMART" id="SM01222">
    <property type="entry name" value="FTCD_N"/>
    <property type="match status" value="1"/>
</dbReference>
<dbReference type="GO" id="GO:0005737">
    <property type="term" value="C:cytoplasm"/>
    <property type="evidence" value="ECO:0007669"/>
    <property type="project" value="UniProtKB-SubCell"/>
</dbReference>
<dbReference type="Pfam" id="PF02971">
    <property type="entry name" value="FTCD"/>
    <property type="match status" value="1"/>
</dbReference>
<dbReference type="PANTHER" id="PTHR12234:SF8">
    <property type="entry name" value="FORMIMINOTRANSFERASE-CYCLODEAMINASE"/>
    <property type="match status" value="1"/>
</dbReference>
<dbReference type="InterPro" id="IPR037064">
    <property type="entry name" value="Formiminotransferase_N_sf"/>
</dbReference>
<evidence type="ECO:0000256" key="6">
    <source>
        <dbReference type="ARBA" id="ARBA00022808"/>
    </source>
</evidence>
<evidence type="ECO:0000256" key="4">
    <source>
        <dbReference type="ARBA" id="ARBA00022490"/>
    </source>
</evidence>
<dbReference type="Proteomes" id="UP000811545">
    <property type="component" value="Unassembled WGS sequence"/>
</dbReference>
<dbReference type="InterPro" id="IPR004227">
    <property type="entry name" value="Formiminotransferase_cat"/>
</dbReference>
<gene>
    <name evidence="10" type="ORF">DDT42_01126</name>
</gene>
<evidence type="ECO:0000256" key="3">
    <source>
        <dbReference type="ARBA" id="ARBA00012252"/>
    </source>
</evidence>
<dbReference type="Gene3D" id="3.30.990.10">
    <property type="entry name" value="Formiminotransferase, N-terminal subdomain"/>
    <property type="match status" value="1"/>
</dbReference>
<evidence type="ECO:0000256" key="7">
    <source>
        <dbReference type="ARBA" id="ARBA00022954"/>
    </source>
</evidence>
<comment type="pathway">
    <text evidence="2">Amino-acid degradation; L-histidine degradation into L-glutamate; L-glutamate from N-formimidoyl-L-glutamate (transferase route): step 1/1.</text>
</comment>